<reference evidence="2 3" key="1">
    <citation type="submission" date="2020-08" db="EMBL/GenBank/DDBJ databases">
        <title>Plant Genome Project.</title>
        <authorList>
            <person name="Zhang R.-G."/>
        </authorList>
    </citation>
    <scope>NUCLEOTIDE SEQUENCE [LARGE SCALE GENOMIC DNA]</scope>
    <source>
        <tissue evidence="2">Rhizome</tissue>
    </source>
</reference>
<dbReference type="AlphaFoldDB" id="A0A8J5GRG6"/>
<comment type="caution">
    <text evidence="2">The sequence shown here is derived from an EMBL/GenBank/DDBJ whole genome shotgun (WGS) entry which is preliminary data.</text>
</comment>
<name>A0A8J5GRG6_ZINOF</name>
<organism evidence="2 3">
    <name type="scientific">Zingiber officinale</name>
    <name type="common">Ginger</name>
    <name type="synonym">Amomum zingiber</name>
    <dbReference type="NCBI Taxonomy" id="94328"/>
    <lineage>
        <taxon>Eukaryota</taxon>
        <taxon>Viridiplantae</taxon>
        <taxon>Streptophyta</taxon>
        <taxon>Embryophyta</taxon>
        <taxon>Tracheophyta</taxon>
        <taxon>Spermatophyta</taxon>
        <taxon>Magnoliopsida</taxon>
        <taxon>Liliopsida</taxon>
        <taxon>Zingiberales</taxon>
        <taxon>Zingiberaceae</taxon>
        <taxon>Zingiber</taxon>
    </lineage>
</organism>
<dbReference type="EMBL" id="JACMSC010000008">
    <property type="protein sequence ID" value="KAG6510053.1"/>
    <property type="molecule type" value="Genomic_DNA"/>
</dbReference>
<feature type="region of interest" description="Disordered" evidence="1">
    <location>
        <begin position="79"/>
        <end position="101"/>
    </location>
</feature>
<feature type="region of interest" description="Disordered" evidence="1">
    <location>
        <begin position="1"/>
        <end position="23"/>
    </location>
</feature>
<accession>A0A8J5GRG6</accession>
<sequence>MLIFPNRSHNSIFPNPSPSNSSSHVLSIQLLSSKPLSGELLSANLLSSEFLHLFIIILKGKCLDFKSIKVSEFSLEGYNASDSDSNEEKINIKSSAEGPGS</sequence>
<protein>
    <submittedName>
        <fullName evidence="2">Uncharacterized protein</fullName>
    </submittedName>
</protein>
<proteinExistence type="predicted"/>
<gene>
    <name evidence="2" type="ORF">ZIOFF_028061</name>
</gene>
<evidence type="ECO:0000313" key="2">
    <source>
        <dbReference type="EMBL" id="KAG6510053.1"/>
    </source>
</evidence>
<dbReference type="Proteomes" id="UP000734854">
    <property type="component" value="Unassembled WGS sequence"/>
</dbReference>
<evidence type="ECO:0000313" key="3">
    <source>
        <dbReference type="Proteomes" id="UP000734854"/>
    </source>
</evidence>
<evidence type="ECO:0000256" key="1">
    <source>
        <dbReference type="SAM" id="MobiDB-lite"/>
    </source>
</evidence>
<feature type="compositionally biased region" description="Low complexity" evidence="1">
    <location>
        <begin position="8"/>
        <end position="23"/>
    </location>
</feature>
<keyword evidence="3" id="KW-1185">Reference proteome</keyword>